<dbReference type="NCBIfam" id="TIGR00197">
    <property type="entry name" value="yjeF_nterm"/>
    <property type="match status" value="1"/>
</dbReference>
<evidence type="ECO:0000256" key="2">
    <source>
        <dbReference type="ARBA" id="ARBA00000909"/>
    </source>
</evidence>
<evidence type="ECO:0000313" key="22">
    <source>
        <dbReference type="EMBL" id="HIZ65625.1"/>
    </source>
</evidence>
<dbReference type="GO" id="GO:0052855">
    <property type="term" value="F:ADP-dependent NAD(P)H-hydrate dehydratase activity"/>
    <property type="evidence" value="ECO:0007669"/>
    <property type="project" value="UniProtKB-UniRule"/>
</dbReference>
<evidence type="ECO:0000256" key="8">
    <source>
        <dbReference type="ARBA" id="ARBA00022857"/>
    </source>
</evidence>
<evidence type="ECO:0000256" key="14">
    <source>
        <dbReference type="ARBA" id="ARBA00025153"/>
    </source>
</evidence>
<evidence type="ECO:0000256" key="6">
    <source>
        <dbReference type="ARBA" id="ARBA00022741"/>
    </source>
</evidence>
<evidence type="ECO:0000256" key="10">
    <source>
        <dbReference type="ARBA" id="ARBA00023027"/>
    </source>
</evidence>
<evidence type="ECO:0000256" key="18">
    <source>
        <dbReference type="HAMAP-Rule" id="MF_01966"/>
    </source>
</evidence>
<feature type="binding site" evidence="17">
    <location>
        <position position="319"/>
    </location>
    <ligand>
        <name>(6S)-NADPHX</name>
        <dbReference type="ChEBI" id="CHEBI:64076"/>
    </ligand>
</feature>
<comment type="similarity">
    <text evidence="17">Belongs to the NnrD/CARKD family.</text>
</comment>
<evidence type="ECO:0000256" key="13">
    <source>
        <dbReference type="ARBA" id="ARBA00023268"/>
    </source>
</evidence>
<feature type="binding site" evidence="18">
    <location>
        <position position="135"/>
    </location>
    <ligand>
        <name>(6S)-NADPHX</name>
        <dbReference type="ChEBI" id="CHEBI:64076"/>
    </ligand>
</feature>
<comment type="function">
    <text evidence="14 19">Bifunctional enzyme that catalyzes the epimerization of the S- and R-forms of NAD(P)HX and the dehydration of the S-form of NAD(P)HX at the expense of ADP, which is converted to AMP. This allows the repair of both epimers of NAD(P)HX, a damaged form of NAD(P)H that is a result of enzymatic or heat-dependent hydration.</text>
</comment>
<comment type="function">
    <text evidence="18">Catalyzes the epimerization of the S- and R-forms of NAD(P)HX, a damaged form of NAD(P)H that is a result of enzymatic or heat-dependent hydration. This is a prerequisite for the S-specific NAD(P)H-hydrate dehydratase to allow the repair of both epimers of NAD(P)HX.</text>
</comment>
<feature type="binding site" evidence="17">
    <location>
        <position position="437"/>
    </location>
    <ligand>
        <name>(6S)-NADPHX</name>
        <dbReference type="ChEBI" id="CHEBI:64076"/>
    </ligand>
</feature>
<dbReference type="EMBL" id="DXBG01000167">
    <property type="protein sequence ID" value="HIZ65625.1"/>
    <property type="molecule type" value="Genomic_DNA"/>
</dbReference>
<evidence type="ECO:0000256" key="12">
    <source>
        <dbReference type="ARBA" id="ARBA00023239"/>
    </source>
</evidence>
<evidence type="ECO:0000256" key="7">
    <source>
        <dbReference type="ARBA" id="ARBA00022840"/>
    </source>
</evidence>
<comment type="catalytic activity">
    <reaction evidence="1 18 19">
        <text>(6R)-NADHX = (6S)-NADHX</text>
        <dbReference type="Rhea" id="RHEA:32215"/>
        <dbReference type="ChEBI" id="CHEBI:64074"/>
        <dbReference type="ChEBI" id="CHEBI:64075"/>
        <dbReference type="EC" id="5.1.99.6"/>
    </reaction>
</comment>
<dbReference type="InterPro" id="IPR029056">
    <property type="entry name" value="Ribokinase-like"/>
</dbReference>
<feature type="binding site" evidence="17">
    <location>
        <position position="436"/>
    </location>
    <ligand>
        <name>AMP</name>
        <dbReference type="ChEBI" id="CHEBI:456215"/>
    </ligand>
</feature>
<feature type="binding site" evidence="18">
    <location>
        <position position="153"/>
    </location>
    <ligand>
        <name>(6S)-NADPHX</name>
        <dbReference type="ChEBI" id="CHEBI:64076"/>
    </ligand>
</feature>
<dbReference type="GO" id="GO:0005524">
    <property type="term" value="F:ATP binding"/>
    <property type="evidence" value="ECO:0007669"/>
    <property type="project" value="UniProtKB-UniRule"/>
</dbReference>
<dbReference type="InterPro" id="IPR000631">
    <property type="entry name" value="CARKD"/>
</dbReference>
<sequence>MERIVTGGQMKELDSFTIHEIGIPSLVLMERAGLSVYRAMREQGLPLERNLVLCGSGNNGADGVVIARLLHLAGYETEVCILGNPEHYTKEMEKQIEIGKKYGISFVNTFDLNEYTTIVDAIFGVGLSREVAGKYREIIENINASGKKVVSVDIPSGISADTGQILGTAVQADLTVTFAYKKAGLCFYPGALYGGRILTEDIGIFSHPAVRHREEIRLMAWEAGDLQQIQRTPQGNKGTYGKIFLAAGSRNTFGAAYLSGYSAMKTGAGMLKICTHRENKPQFSCFPEAMLQTYAEGEDMEEALGQSLEWADVYGIGPGLGTNAQAEALLELILKNGKKPLVIDADGINLLKGREELLKAYQAPVILTPHLGELARLTGLTPREFHLNPAKHTRELAKKLHAVLVCKDARTTISNGDEKVFINLTGNDGMATAGSGDVLTGIILGLLAQGLPALEAAGLGVYLHGAGGDLAAKEKGRAGLLARDIAEAVALILKGQQEKRELL</sequence>
<dbReference type="PIRSF" id="PIRSF017184">
    <property type="entry name" value="Nnr"/>
    <property type="match status" value="1"/>
</dbReference>
<dbReference type="InterPro" id="IPR017953">
    <property type="entry name" value="Carbohydrate_kinase_pred_CS"/>
</dbReference>
<keyword evidence="7 17" id="KW-0067">ATP-binding</keyword>
<evidence type="ECO:0000313" key="23">
    <source>
        <dbReference type="Proteomes" id="UP000824056"/>
    </source>
</evidence>
<comment type="cofactor">
    <cofactor evidence="18 19">
        <name>K(+)</name>
        <dbReference type="ChEBI" id="CHEBI:29103"/>
    </cofactor>
    <text evidence="18 19">Binds 1 potassium ion per subunit.</text>
</comment>
<feature type="binding site" evidence="17">
    <location>
        <position position="370"/>
    </location>
    <ligand>
        <name>(6S)-NADPHX</name>
        <dbReference type="ChEBI" id="CHEBI:64076"/>
    </ligand>
</feature>
<keyword evidence="10 17" id="KW-0520">NAD</keyword>
<dbReference type="GO" id="GO:0110051">
    <property type="term" value="P:metabolite repair"/>
    <property type="evidence" value="ECO:0007669"/>
    <property type="project" value="TreeGrafter"/>
</dbReference>
<comment type="function">
    <text evidence="17">Catalyzes the dehydration of the S-form of NAD(P)HX at the expense of ADP, which is converted to AMP. Together with NAD(P)HX epimerase, which catalyzes the epimerization of the S- and R-forms, the enzyme allows the repair of both epimers of NAD(P)HX, a damaged form of NAD(P)H that is a result of enzymatic or heat-dependent hydration.</text>
</comment>
<keyword evidence="9 18" id="KW-0630">Potassium</keyword>
<dbReference type="PROSITE" id="PS01050">
    <property type="entry name" value="YJEF_C_2"/>
    <property type="match status" value="1"/>
</dbReference>
<dbReference type="HAMAP" id="MF_01965">
    <property type="entry name" value="NADHX_dehydratase"/>
    <property type="match status" value="1"/>
</dbReference>
<evidence type="ECO:0000256" key="11">
    <source>
        <dbReference type="ARBA" id="ARBA00023235"/>
    </source>
</evidence>
<dbReference type="PANTHER" id="PTHR12592">
    <property type="entry name" value="ATP-DEPENDENT (S)-NAD(P)H-HYDRATE DEHYDRATASE FAMILY MEMBER"/>
    <property type="match status" value="1"/>
</dbReference>
<evidence type="ECO:0000256" key="5">
    <source>
        <dbReference type="ARBA" id="ARBA00022723"/>
    </source>
</evidence>
<dbReference type="CDD" id="cd01171">
    <property type="entry name" value="YXKO-related"/>
    <property type="match status" value="1"/>
</dbReference>
<keyword evidence="5 18" id="KW-0479">Metal-binding</keyword>
<dbReference type="SUPFAM" id="SSF53613">
    <property type="entry name" value="Ribokinase-like"/>
    <property type="match status" value="1"/>
</dbReference>
<dbReference type="InterPro" id="IPR036652">
    <property type="entry name" value="YjeF_N_dom_sf"/>
</dbReference>
<comment type="similarity">
    <text evidence="18">Belongs to the NnrE/AIBP family.</text>
</comment>
<dbReference type="InterPro" id="IPR030677">
    <property type="entry name" value="Nnr"/>
</dbReference>
<comment type="catalytic activity">
    <reaction evidence="15 17 19">
        <text>(6S)-NADHX + ADP = AMP + phosphate + NADH + H(+)</text>
        <dbReference type="Rhea" id="RHEA:32223"/>
        <dbReference type="ChEBI" id="CHEBI:15378"/>
        <dbReference type="ChEBI" id="CHEBI:43474"/>
        <dbReference type="ChEBI" id="CHEBI:57945"/>
        <dbReference type="ChEBI" id="CHEBI:64074"/>
        <dbReference type="ChEBI" id="CHEBI:456215"/>
        <dbReference type="ChEBI" id="CHEBI:456216"/>
        <dbReference type="EC" id="4.2.1.136"/>
    </reaction>
</comment>
<organism evidence="22 23">
    <name type="scientific">Candidatus Blautia pullicola</name>
    <dbReference type="NCBI Taxonomy" id="2838498"/>
    <lineage>
        <taxon>Bacteria</taxon>
        <taxon>Bacillati</taxon>
        <taxon>Bacillota</taxon>
        <taxon>Clostridia</taxon>
        <taxon>Lachnospirales</taxon>
        <taxon>Lachnospiraceae</taxon>
        <taxon>Blautia</taxon>
    </lineage>
</organism>
<keyword evidence="11 18" id="KW-0413">Isomerase</keyword>
<dbReference type="SUPFAM" id="SSF64153">
    <property type="entry name" value="YjeF N-terminal domain-like"/>
    <property type="match status" value="1"/>
</dbReference>
<evidence type="ECO:0000259" key="20">
    <source>
        <dbReference type="PROSITE" id="PS51383"/>
    </source>
</evidence>
<proteinExistence type="inferred from homology"/>
<dbReference type="EC" id="4.2.1.136" evidence="19"/>
<feature type="binding site" evidence="18">
    <location>
        <position position="156"/>
    </location>
    <ligand>
        <name>K(+)</name>
        <dbReference type="ChEBI" id="CHEBI:29103"/>
    </ligand>
</feature>
<evidence type="ECO:0000259" key="21">
    <source>
        <dbReference type="PROSITE" id="PS51385"/>
    </source>
</evidence>
<reference evidence="22" key="2">
    <citation type="submission" date="2021-04" db="EMBL/GenBank/DDBJ databases">
        <authorList>
            <person name="Gilroy R."/>
        </authorList>
    </citation>
    <scope>NUCLEOTIDE SEQUENCE</scope>
    <source>
        <strain evidence="22">1068</strain>
    </source>
</reference>
<evidence type="ECO:0000256" key="4">
    <source>
        <dbReference type="ARBA" id="ARBA00009524"/>
    </source>
</evidence>
<evidence type="ECO:0000256" key="16">
    <source>
        <dbReference type="ARBA" id="ARBA00049209"/>
    </source>
</evidence>
<dbReference type="GO" id="GO:0052856">
    <property type="term" value="F:NAD(P)HX epimerase activity"/>
    <property type="evidence" value="ECO:0007669"/>
    <property type="project" value="UniProtKB-UniRule"/>
</dbReference>
<dbReference type="Proteomes" id="UP000824056">
    <property type="component" value="Unassembled WGS sequence"/>
</dbReference>
<comment type="similarity">
    <text evidence="4 19">In the C-terminal section; belongs to the NnrD/CARKD family.</text>
</comment>
<dbReference type="GO" id="GO:0046872">
    <property type="term" value="F:metal ion binding"/>
    <property type="evidence" value="ECO:0007669"/>
    <property type="project" value="UniProtKB-UniRule"/>
</dbReference>
<evidence type="ECO:0000256" key="15">
    <source>
        <dbReference type="ARBA" id="ARBA00048238"/>
    </source>
</evidence>
<feature type="binding site" evidence="17">
    <location>
        <begin position="407"/>
        <end position="411"/>
    </location>
    <ligand>
        <name>AMP</name>
        <dbReference type="ChEBI" id="CHEBI:456215"/>
    </ligand>
</feature>
<dbReference type="HAMAP" id="MF_01966">
    <property type="entry name" value="NADHX_epimerase"/>
    <property type="match status" value="1"/>
</dbReference>
<feature type="binding site" evidence="18">
    <location>
        <position position="59"/>
    </location>
    <ligand>
        <name>K(+)</name>
        <dbReference type="ChEBI" id="CHEBI:29103"/>
    </ligand>
</feature>
<feature type="binding site" evidence="18">
    <location>
        <begin position="124"/>
        <end position="130"/>
    </location>
    <ligand>
        <name>(6S)-NADPHX</name>
        <dbReference type="ChEBI" id="CHEBI:64076"/>
    </ligand>
</feature>
<evidence type="ECO:0000256" key="3">
    <source>
        <dbReference type="ARBA" id="ARBA00006001"/>
    </source>
</evidence>
<protein>
    <recommendedName>
        <fullName evidence="19">Bifunctional NAD(P)H-hydrate repair enzyme</fullName>
    </recommendedName>
    <alternativeName>
        <fullName evidence="19">Nicotinamide nucleotide repair protein</fullName>
    </alternativeName>
    <domain>
        <recommendedName>
            <fullName evidence="19">ADP-dependent (S)-NAD(P)H-hydrate dehydratase</fullName>
            <ecNumber evidence="19">4.2.1.136</ecNumber>
        </recommendedName>
        <alternativeName>
            <fullName evidence="19">ADP-dependent NAD(P)HX dehydratase</fullName>
        </alternativeName>
    </domain>
    <domain>
        <recommendedName>
            <fullName evidence="19">NAD(P)H-hydrate epimerase</fullName>
            <ecNumber evidence="19">5.1.99.6</ecNumber>
        </recommendedName>
    </domain>
</protein>
<evidence type="ECO:0000256" key="17">
    <source>
        <dbReference type="HAMAP-Rule" id="MF_01965"/>
    </source>
</evidence>
<dbReference type="GO" id="GO:0046496">
    <property type="term" value="P:nicotinamide nucleotide metabolic process"/>
    <property type="evidence" value="ECO:0007669"/>
    <property type="project" value="UniProtKB-UniRule"/>
</dbReference>
<dbReference type="PROSITE" id="PS51385">
    <property type="entry name" value="YJEF_N"/>
    <property type="match status" value="1"/>
</dbReference>
<dbReference type="Gene3D" id="3.40.50.10260">
    <property type="entry name" value="YjeF N-terminal domain"/>
    <property type="match status" value="1"/>
</dbReference>
<reference evidence="22" key="1">
    <citation type="journal article" date="2021" name="PeerJ">
        <title>Extensive microbial diversity within the chicken gut microbiome revealed by metagenomics and culture.</title>
        <authorList>
            <person name="Gilroy R."/>
            <person name="Ravi A."/>
            <person name="Getino M."/>
            <person name="Pursley I."/>
            <person name="Horton D.L."/>
            <person name="Alikhan N.F."/>
            <person name="Baker D."/>
            <person name="Gharbi K."/>
            <person name="Hall N."/>
            <person name="Watson M."/>
            <person name="Adriaenssens E.M."/>
            <person name="Foster-Nyarko E."/>
            <person name="Jarju S."/>
            <person name="Secka A."/>
            <person name="Antonio M."/>
            <person name="Oren A."/>
            <person name="Chaudhuri R.R."/>
            <person name="La Ragione R."/>
            <person name="Hildebrand F."/>
            <person name="Pallen M.J."/>
        </authorList>
    </citation>
    <scope>NUCLEOTIDE SEQUENCE</scope>
    <source>
        <strain evidence="22">1068</strain>
    </source>
</reference>
<comment type="catalytic activity">
    <reaction evidence="16 17 19">
        <text>(6S)-NADPHX + ADP = AMP + phosphate + NADPH + H(+)</text>
        <dbReference type="Rhea" id="RHEA:32235"/>
        <dbReference type="ChEBI" id="CHEBI:15378"/>
        <dbReference type="ChEBI" id="CHEBI:43474"/>
        <dbReference type="ChEBI" id="CHEBI:57783"/>
        <dbReference type="ChEBI" id="CHEBI:64076"/>
        <dbReference type="ChEBI" id="CHEBI:456215"/>
        <dbReference type="ChEBI" id="CHEBI:456216"/>
        <dbReference type="EC" id="4.2.1.136"/>
    </reaction>
</comment>
<name>A0A9D2FRQ8_9FIRM</name>
<dbReference type="Pfam" id="PF01256">
    <property type="entry name" value="Carb_kinase"/>
    <property type="match status" value="1"/>
</dbReference>
<evidence type="ECO:0000256" key="19">
    <source>
        <dbReference type="PIRNR" id="PIRNR017184"/>
    </source>
</evidence>
<dbReference type="EC" id="5.1.99.6" evidence="19"/>
<feature type="domain" description="YjeF N-terminal" evidence="21">
    <location>
        <begin position="10"/>
        <end position="210"/>
    </location>
</feature>
<dbReference type="InterPro" id="IPR004443">
    <property type="entry name" value="YjeF_N_dom"/>
</dbReference>
<feature type="binding site" evidence="17">
    <location>
        <position position="255"/>
    </location>
    <ligand>
        <name>(6S)-NADPHX</name>
        <dbReference type="ChEBI" id="CHEBI:64076"/>
    </ligand>
</feature>
<comment type="subunit">
    <text evidence="17">Homotetramer.</text>
</comment>
<feature type="binding site" evidence="18">
    <location>
        <begin position="58"/>
        <end position="62"/>
    </location>
    <ligand>
        <name>(6S)-NADPHX</name>
        <dbReference type="ChEBI" id="CHEBI:64076"/>
    </ligand>
</feature>
<keyword evidence="8 17" id="KW-0521">NADP</keyword>
<evidence type="ECO:0000256" key="9">
    <source>
        <dbReference type="ARBA" id="ARBA00022958"/>
    </source>
</evidence>
<comment type="caution">
    <text evidence="22">The sequence shown here is derived from an EMBL/GenBank/DDBJ whole genome shotgun (WGS) entry which is preliminary data.</text>
</comment>
<comment type="similarity">
    <text evidence="3 19">In the N-terminal section; belongs to the NnrE/AIBP family.</text>
</comment>
<keyword evidence="13" id="KW-0511">Multifunctional enzyme</keyword>
<dbReference type="AlphaFoldDB" id="A0A9D2FRQ8"/>
<comment type="catalytic activity">
    <reaction evidence="2 18 19">
        <text>(6R)-NADPHX = (6S)-NADPHX</text>
        <dbReference type="Rhea" id="RHEA:32227"/>
        <dbReference type="ChEBI" id="CHEBI:64076"/>
        <dbReference type="ChEBI" id="CHEBI:64077"/>
        <dbReference type="EC" id="5.1.99.6"/>
    </reaction>
</comment>
<dbReference type="PANTHER" id="PTHR12592:SF0">
    <property type="entry name" value="ATP-DEPENDENT (S)-NAD(P)H-HYDRATE DEHYDRATASE"/>
    <property type="match status" value="1"/>
</dbReference>
<dbReference type="PROSITE" id="PS51383">
    <property type="entry name" value="YJEF_C_3"/>
    <property type="match status" value="1"/>
</dbReference>
<feature type="binding site" evidence="18">
    <location>
        <position position="120"/>
    </location>
    <ligand>
        <name>K(+)</name>
        <dbReference type="ChEBI" id="CHEBI:29103"/>
    </ligand>
</feature>
<dbReference type="Pfam" id="PF03853">
    <property type="entry name" value="YjeF_N"/>
    <property type="match status" value="1"/>
</dbReference>
<keyword evidence="12 17" id="KW-0456">Lyase</keyword>
<gene>
    <name evidence="17" type="primary">nnrD</name>
    <name evidence="18" type="synonym">nnrE</name>
    <name evidence="22" type="ORF">H9809_06980</name>
</gene>
<comment type="cofactor">
    <cofactor evidence="17">
        <name>Mg(2+)</name>
        <dbReference type="ChEBI" id="CHEBI:18420"/>
    </cofactor>
</comment>
<accession>A0A9D2FRQ8</accession>
<feature type="domain" description="YjeF C-terminal" evidence="20">
    <location>
        <begin position="220"/>
        <end position="496"/>
    </location>
</feature>
<keyword evidence="6 17" id="KW-0547">Nucleotide-binding</keyword>
<evidence type="ECO:0000256" key="1">
    <source>
        <dbReference type="ARBA" id="ARBA00000013"/>
    </source>
</evidence>
<dbReference type="NCBIfam" id="TIGR00196">
    <property type="entry name" value="yjeF_cterm"/>
    <property type="match status" value="1"/>
</dbReference>
<dbReference type="Gene3D" id="3.40.1190.20">
    <property type="match status" value="1"/>
</dbReference>